<evidence type="ECO:0000313" key="2">
    <source>
        <dbReference type="EMBL" id="TCO40083.1"/>
    </source>
</evidence>
<comment type="caution">
    <text evidence="2">The sequence shown here is derived from an EMBL/GenBank/DDBJ whole genome shotgun (WGS) entry which is preliminary data.</text>
</comment>
<feature type="domain" description="Gamma-glutamylcyclotransferase AIG2-like" evidence="1">
    <location>
        <begin position="43"/>
        <end position="146"/>
    </location>
</feature>
<sequence length="150" mass="16197">MRDHRAAVHRDAAVSPMVIESMPMRGLAIAGRGSHAASMIERLFVYGTLAPGKPNAHVLAGVRGTWEPASVNGRLLAEGWGAALGFPGIVLDDHGEPVRGLVFSSEELAAHWERLDAFEGKGYERVPTTARLDDGSPVEAYIYRLRELPA</sequence>
<dbReference type="AlphaFoldDB" id="A0A4R2I700"/>
<name>A0A4R2I700_9GAMM</name>
<protein>
    <submittedName>
        <fullName evidence="2">Gamma-glutamylcyclotransferase (GGCT)/AIG2-like uncharacterized protein YtfP</fullName>
    </submittedName>
</protein>
<dbReference type="SUPFAM" id="SSF110857">
    <property type="entry name" value="Gamma-glutamyl cyclotransferase-like"/>
    <property type="match status" value="1"/>
</dbReference>
<dbReference type="InterPro" id="IPR036568">
    <property type="entry name" value="GGCT-like_sf"/>
</dbReference>
<gene>
    <name evidence="2" type="ORF">EV148_106238</name>
</gene>
<keyword evidence="2" id="KW-0808">Transferase</keyword>
<reference evidence="2 3" key="1">
    <citation type="journal article" date="2015" name="Stand. Genomic Sci.">
        <title>Genomic Encyclopedia of Bacterial and Archaeal Type Strains, Phase III: the genomes of soil and plant-associated and newly described type strains.</title>
        <authorList>
            <person name="Whitman W.B."/>
            <person name="Woyke T."/>
            <person name="Klenk H.P."/>
            <person name="Zhou Y."/>
            <person name="Lilburn T.G."/>
            <person name="Beck B.J."/>
            <person name="De Vos P."/>
            <person name="Vandamme P."/>
            <person name="Eisen J.A."/>
            <person name="Garrity G."/>
            <person name="Hugenholtz P."/>
            <person name="Kyrpides N.C."/>
        </authorList>
    </citation>
    <scope>NUCLEOTIDE SEQUENCE [LARGE SCALE GENOMIC DNA]</scope>
    <source>
        <strain evidence="2 3">A3</strain>
    </source>
</reference>
<dbReference type="Proteomes" id="UP000294862">
    <property type="component" value="Unassembled WGS sequence"/>
</dbReference>
<organism evidence="2 3">
    <name type="scientific">Dokdonella fugitiva</name>
    <dbReference type="NCBI Taxonomy" id="328517"/>
    <lineage>
        <taxon>Bacteria</taxon>
        <taxon>Pseudomonadati</taxon>
        <taxon>Pseudomonadota</taxon>
        <taxon>Gammaproteobacteria</taxon>
        <taxon>Lysobacterales</taxon>
        <taxon>Rhodanobacteraceae</taxon>
        <taxon>Dokdonella</taxon>
    </lineage>
</organism>
<proteinExistence type="predicted"/>
<dbReference type="Gene3D" id="3.10.490.10">
    <property type="entry name" value="Gamma-glutamyl cyclotransferase-like"/>
    <property type="match status" value="1"/>
</dbReference>
<keyword evidence="3" id="KW-1185">Reference proteome</keyword>
<dbReference type="EMBL" id="SLWQ01000006">
    <property type="protein sequence ID" value="TCO40083.1"/>
    <property type="molecule type" value="Genomic_DNA"/>
</dbReference>
<dbReference type="InterPro" id="IPR009288">
    <property type="entry name" value="AIG2-like_dom"/>
</dbReference>
<dbReference type="InterPro" id="IPR013024">
    <property type="entry name" value="GGCT-like"/>
</dbReference>
<evidence type="ECO:0000259" key="1">
    <source>
        <dbReference type="Pfam" id="PF06094"/>
    </source>
</evidence>
<evidence type="ECO:0000313" key="3">
    <source>
        <dbReference type="Proteomes" id="UP000294862"/>
    </source>
</evidence>
<dbReference type="Pfam" id="PF06094">
    <property type="entry name" value="GGACT"/>
    <property type="match status" value="1"/>
</dbReference>
<accession>A0A4R2I700</accession>
<dbReference type="GO" id="GO:0016740">
    <property type="term" value="F:transferase activity"/>
    <property type="evidence" value="ECO:0007669"/>
    <property type="project" value="UniProtKB-KW"/>
</dbReference>
<dbReference type="CDD" id="cd06661">
    <property type="entry name" value="GGCT_like"/>
    <property type="match status" value="1"/>
</dbReference>